<dbReference type="Proteomes" id="UP000217199">
    <property type="component" value="Unassembled WGS sequence"/>
</dbReference>
<feature type="region of interest" description="Disordered" evidence="1">
    <location>
        <begin position="1"/>
        <end position="80"/>
    </location>
</feature>
<name>A0A286U9F4_9AGAM</name>
<organism evidence="2 3">
    <name type="scientific">Pyrrhoderma noxium</name>
    <dbReference type="NCBI Taxonomy" id="2282107"/>
    <lineage>
        <taxon>Eukaryota</taxon>
        <taxon>Fungi</taxon>
        <taxon>Dikarya</taxon>
        <taxon>Basidiomycota</taxon>
        <taxon>Agaricomycotina</taxon>
        <taxon>Agaricomycetes</taxon>
        <taxon>Hymenochaetales</taxon>
        <taxon>Hymenochaetaceae</taxon>
        <taxon>Pyrrhoderma</taxon>
    </lineage>
</organism>
<feature type="compositionally biased region" description="Basic and acidic residues" evidence="1">
    <location>
        <begin position="56"/>
        <end position="70"/>
    </location>
</feature>
<evidence type="ECO:0000313" key="2">
    <source>
        <dbReference type="EMBL" id="PAV16222.1"/>
    </source>
</evidence>
<evidence type="ECO:0000313" key="3">
    <source>
        <dbReference type="Proteomes" id="UP000217199"/>
    </source>
</evidence>
<dbReference type="InParanoid" id="A0A286U9F4"/>
<sequence>MTGPPVIDLPIPSGRLLANSPQSQSTGKRKRNEQNDSSDETEGPQKRSKMSPGEAHVGERVVKMLDERSGTRGRGNLFDP</sequence>
<proteinExistence type="predicted"/>
<accession>A0A286U9F4</accession>
<dbReference type="EMBL" id="NBII01000008">
    <property type="protein sequence ID" value="PAV16222.1"/>
    <property type="molecule type" value="Genomic_DNA"/>
</dbReference>
<keyword evidence="3" id="KW-1185">Reference proteome</keyword>
<comment type="caution">
    <text evidence="2">The sequence shown here is derived from an EMBL/GenBank/DDBJ whole genome shotgun (WGS) entry which is preliminary data.</text>
</comment>
<reference evidence="2 3" key="1">
    <citation type="journal article" date="2017" name="Mol. Ecol.">
        <title>Comparative and population genomic landscape of Phellinus noxius: A hypervariable fungus causing root rot in trees.</title>
        <authorList>
            <person name="Chung C.L."/>
            <person name="Lee T.J."/>
            <person name="Akiba M."/>
            <person name="Lee H.H."/>
            <person name="Kuo T.H."/>
            <person name="Liu D."/>
            <person name="Ke H.M."/>
            <person name="Yokoi T."/>
            <person name="Roa M.B."/>
            <person name="Lu M.J."/>
            <person name="Chang Y.Y."/>
            <person name="Ann P.J."/>
            <person name="Tsai J.N."/>
            <person name="Chen C.Y."/>
            <person name="Tzean S.S."/>
            <person name="Ota Y."/>
            <person name="Hattori T."/>
            <person name="Sahashi N."/>
            <person name="Liou R.F."/>
            <person name="Kikuchi T."/>
            <person name="Tsai I.J."/>
        </authorList>
    </citation>
    <scope>NUCLEOTIDE SEQUENCE [LARGE SCALE GENOMIC DNA]</scope>
    <source>
        <strain evidence="2 3">FFPRI411160</strain>
    </source>
</reference>
<evidence type="ECO:0000256" key="1">
    <source>
        <dbReference type="SAM" id="MobiDB-lite"/>
    </source>
</evidence>
<protein>
    <submittedName>
        <fullName evidence="2">Uncharacterized protein</fullName>
    </submittedName>
</protein>
<gene>
    <name evidence="2" type="ORF">PNOK_0784200</name>
</gene>
<dbReference type="AlphaFoldDB" id="A0A286U9F4"/>